<feature type="transmembrane region" description="Helical" evidence="1">
    <location>
        <begin position="28"/>
        <end position="51"/>
    </location>
</feature>
<feature type="transmembrane region" description="Helical" evidence="1">
    <location>
        <begin position="63"/>
        <end position="92"/>
    </location>
</feature>
<gene>
    <name evidence="2" type="ORF">COY67_03070</name>
</gene>
<keyword evidence="1" id="KW-1133">Transmembrane helix</keyword>
<organism evidence="2 3">
    <name type="scientific">Candidatus Komeilibacteria bacterium CG_4_10_14_0_8_um_filter_37_78</name>
    <dbReference type="NCBI Taxonomy" id="1974471"/>
    <lineage>
        <taxon>Bacteria</taxon>
        <taxon>Candidatus Komeiliibacteriota</taxon>
    </lineage>
</organism>
<comment type="caution">
    <text evidence="2">The sequence shown here is derived from an EMBL/GenBank/DDBJ whole genome shotgun (WGS) entry which is preliminary data.</text>
</comment>
<accession>A0A2M7RBS7</accession>
<protein>
    <submittedName>
        <fullName evidence="2">Uncharacterized protein</fullName>
    </submittedName>
</protein>
<feature type="transmembrane region" description="Helical" evidence="1">
    <location>
        <begin position="104"/>
        <end position="129"/>
    </location>
</feature>
<reference evidence="3" key="1">
    <citation type="submission" date="2017-09" db="EMBL/GenBank/DDBJ databases">
        <title>Depth-based differentiation of microbial function through sediment-hosted aquifers and enrichment of novel symbionts in the deep terrestrial subsurface.</title>
        <authorList>
            <person name="Probst A.J."/>
            <person name="Ladd B."/>
            <person name="Jarett J.K."/>
            <person name="Geller-Mcgrath D.E."/>
            <person name="Sieber C.M.K."/>
            <person name="Emerson J.B."/>
            <person name="Anantharaman K."/>
            <person name="Thomas B.C."/>
            <person name="Malmstrom R."/>
            <person name="Stieglmeier M."/>
            <person name="Klingl A."/>
            <person name="Woyke T."/>
            <person name="Ryan C.M."/>
            <person name="Banfield J.F."/>
        </authorList>
    </citation>
    <scope>NUCLEOTIDE SEQUENCE [LARGE SCALE GENOMIC DNA]</scope>
</reference>
<evidence type="ECO:0000313" key="3">
    <source>
        <dbReference type="Proteomes" id="UP000228689"/>
    </source>
</evidence>
<sequence length="130" mass="14761">MSIDGETAEILEIDGHRLEVPLENVEGILGSVFWAIIFTASTVLVAWFVFFDPRQVFVGTEHIYCLVMVKVLILTSVISFVTLSATMIYAYWIKPWLLGSRKYVFFATMMLRSGISSFMATIFSVLLLFM</sequence>
<keyword evidence="1" id="KW-0812">Transmembrane</keyword>
<dbReference type="Proteomes" id="UP000228689">
    <property type="component" value="Unassembled WGS sequence"/>
</dbReference>
<dbReference type="EMBL" id="PFMC01000071">
    <property type="protein sequence ID" value="PIY94219.1"/>
    <property type="molecule type" value="Genomic_DNA"/>
</dbReference>
<evidence type="ECO:0000256" key="1">
    <source>
        <dbReference type="SAM" id="Phobius"/>
    </source>
</evidence>
<dbReference type="AlphaFoldDB" id="A0A2M7RBS7"/>
<keyword evidence="1" id="KW-0472">Membrane</keyword>
<evidence type="ECO:0000313" key="2">
    <source>
        <dbReference type="EMBL" id="PIY94219.1"/>
    </source>
</evidence>
<proteinExistence type="predicted"/>
<name>A0A2M7RBS7_9BACT</name>